<dbReference type="InterPro" id="IPR009060">
    <property type="entry name" value="UBA-like_sf"/>
</dbReference>
<keyword evidence="3" id="KW-1185">Reference proteome</keyword>
<organism evidence="2 3">
    <name type="scientific">Caenorhabditis japonica</name>
    <dbReference type="NCBI Taxonomy" id="281687"/>
    <lineage>
        <taxon>Eukaryota</taxon>
        <taxon>Metazoa</taxon>
        <taxon>Ecdysozoa</taxon>
        <taxon>Nematoda</taxon>
        <taxon>Chromadorea</taxon>
        <taxon>Rhabditida</taxon>
        <taxon>Rhabditina</taxon>
        <taxon>Rhabditomorpha</taxon>
        <taxon>Rhabditoidea</taxon>
        <taxon>Rhabditidae</taxon>
        <taxon>Peloderinae</taxon>
        <taxon>Caenorhabditis</taxon>
    </lineage>
</organism>
<protein>
    <recommendedName>
        <fullName evidence="1">UBA-like domain-containing protein</fullName>
    </recommendedName>
</protein>
<dbReference type="EnsemblMetazoa" id="CJA20248.1">
    <property type="protein sequence ID" value="CJA20248.1"/>
    <property type="gene ID" value="WBGene00175820"/>
</dbReference>
<dbReference type="Proteomes" id="UP000005237">
    <property type="component" value="Unassembled WGS sequence"/>
</dbReference>
<dbReference type="AlphaFoldDB" id="A0A8R1IAF9"/>
<dbReference type="Pfam" id="PF22566">
    <property type="entry name" value="UBA_8"/>
    <property type="match status" value="1"/>
</dbReference>
<evidence type="ECO:0000313" key="2">
    <source>
        <dbReference type="EnsemblMetazoa" id="CJA20248.1"/>
    </source>
</evidence>
<reference evidence="3" key="1">
    <citation type="submission" date="2010-08" db="EMBL/GenBank/DDBJ databases">
        <authorList>
            <consortium name="Caenorhabditis japonica Sequencing Consortium"/>
            <person name="Wilson R.K."/>
        </authorList>
    </citation>
    <scope>NUCLEOTIDE SEQUENCE [LARGE SCALE GENOMIC DNA]</scope>
    <source>
        <strain evidence="3">DF5081</strain>
    </source>
</reference>
<accession>A0A8R1IAF9</accession>
<reference evidence="2" key="2">
    <citation type="submission" date="2022-06" db="UniProtKB">
        <authorList>
            <consortium name="EnsemblMetazoa"/>
        </authorList>
    </citation>
    <scope>IDENTIFICATION</scope>
    <source>
        <strain evidence="2">DF5081</strain>
    </source>
</reference>
<feature type="domain" description="UBA-like" evidence="1">
    <location>
        <begin position="58"/>
        <end position="99"/>
    </location>
</feature>
<proteinExistence type="predicted"/>
<dbReference type="SUPFAM" id="SSF46934">
    <property type="entry name" value="UBA-like"/>
    <property type="match status" value="1"/>
</dbReference>
<evidence type="ECO:0000259" key="1">
    <source>
        <dbReference type="Pfam" id="PF22566"/>
    </source>
</evidence>
<evidence type="ECO:0000313" key="3">
    <source>
        <dbReference type="Proteomes" id="UP000005237"/>
    </source>
</evidence>
<dbReference type="InterPro" id="IPR054109">
    <property type="entry name" value="UBA_8"/>
</dbReference>
<sequence>MSSWSSDEDDPPCKKTHKVEKKIISVEEISDEEVDEKEDEIQCVDVIETARTEKSEEMSAEETMKQFAEITATDEILAQTILQDVGWDLKRALDVFYGSDAFKQARAEVVMGPSSSSGSSAVNMNDLKGFEINVMSWNIDGLDGRSLLTRMKAVAKIVKT</sequence>
<name>A0A8R1IAF9_CAEJA</name>
<dbReference type="Gene3D" id="1.10.8.10">
    <property type="entry name" value="DNA helicase RuvA subunit, C-terminal domain"/>
    <property type="match status" value="1"/>
</dbReference>